<dbReference type="Proteomes" id="UP000244073">
    <property type="component" value="Unassembled WGS sequence"/>
</dbReference>
<comment type="catalytic activity">
    <reaction evidence="3">
        <text>L-seryl-[protein] + ATP = O-phospho-L-seryl-[protein] + ADP + H(+)</text>
        <dbReference type="Rhea" id="RHEA:17989"/>
        <dbReference type="Rhea" id="RHEA-COMP:9863"/>
        <dbReference type="Rhea" id="RHEA-COMP:11604"/>
        <dbReference type="ChEBI" id="CHEBI:15378"/>
        <dbReference type="ChEBI" id="CHEBI:29999"/>
        <dbReference type="ChEBI" id="CHEBI:30616"/>
        <dbReference type="ChEBI" id="CHEBI:83421"/>
        <dbReference type="ChEBI" id="CHEBI:456216"/>
        <dbReference type="EC" id="2.7.11.1"/>
    </reaction>
</comment>
<dbReference type="OrthoDB" id="3250044at2759"/>
<reference evidence="4 5" key="1">
    <citation type="journal article" date="2018" name="Proc. Natl. Acad. Sci. U.S.A.">
        <title>Linking secondary metabolites to gene clusters through genome sequencing of six diverse Aspergillus species.</title>
        <authorList>
            <person name="Kaerboelling I."/>
            <person name="Vesth T.C."/>
            <person name="Frisvad J.C."/>
            <person name="Nybo J.L."/>
            <person name="Theobald S."/>
            <person name="Kuo A."/>
            <person name="Bowyer P."/>
            <person name="Matsuda Y."/>
            <person name="Mondo S."/>
            <person name="Lyhne E.K."/>
            <person name="Kogle M.E."/>
            <person name="Clum A."/>
            <person name="Lipzen A."/>
            <person name="Salamov A."/>
            <person name="Ngan C.Y."/>
            <person name="Daum C."/>
            <person name="Chiniquy J."/>
            <person name="Barry K."/>
            <person name="LaButti K."/>
            <person name="Haridas S."/>
            <person name="Simmons B.A."/>
            <person name="Magnuson J.K."/>
            <person name="Mortensen U.H."/>
            <person name="Larsen T.O."/>
            <person name="Grigoriev I.V."/>
            <person name="Baker S.E."/>
            <person name="Andersen M.R."/>
        </authorList>
    </citation>
    <scope>NUCLEOTIDE SEQUENCE [LARGE SCALE GENOMIC DNA]</scope>
    <source>
        <strain evidence="4 5">IBT 24754</strain>
    </source>
</reference>
<evidence type="ECO:0000256" key="2">
    <source>
        <dbReference type="ARBA" id="ARBA00047899"/>
    </source>
</evidence>
<evidence type="ECO:0000313" key="4">
    <source>
        <dbReference type="EMBL" id="PTU19358.1"/>
    </source>
</evidence>
<comment type="caution">
    <text evidence="4">The sequence shown here is derived from an EMBL/GenBank/DDBJ whole genome shotgun (WGS) entry which is preliminary data.</text>
</comment>
<comment type="catalytic activity">
    <reaction evidence="2">
        <text>L-threonyl-[protein] + ATP = O-phospho-L-threonyl-[protein] + ADP + H(+)</text>
        <dbReference type="Rhea" id="RHEA:46608"/>
        <dbReference type="Rhea" id="RHEA-COMP:11060"/>
        <dbReference type="Rhea" id="RHEA-COMP:11605"/>
        <dbReference type="ChEBI" id="CHEBI:15378"/>
        <dbReference type="ChEBI" id="CHEBI:30013"/>
        <dbReference type="ChEBI" id="CHEBI:30616"/>
        <dbReference type="ChEBI" id="CHEBI:61977"/>
        <dbReference type="ChEBI" id="CHEBI:456216"/>
        <dbReference type="EC" id="2.7.11.1"/>
    </reaction>
</comment>
<protein>
    <recommendedName>
        <fullName evidence="1">non-specific serine/threonine protein kinase</fullName>
        <ecNumber evidence="1">2.7.11.1</ecNumber>
    </recommendedName>
</protein>
<dbReference type="InterPro" id="IPR008266">
    <property type="entry name" value="Tyr_kinase_AS"/>
</dbReference>
<accession>A0A2T5LSU8</accession>
<dbReference type="EMBL" id="MSFN02000006">
    <property type="protein sequence ID" value="PTU19358.1"/>
    <property type="molecule type" value="Genomic_DNA"/>
</dbReference>
<dbReference type="RefSeq" id="XP_040750750.1">
    <property type="nucleotide sequence ID" value="XM_040900081.1"/>
</dbReference>
<organism evidence="4 5">
    <name type="scientific">Aspergillus ochraceoroseus IBT 24754</name>
    <dbReference type="NCBI Taxonomy" id="1392256"/>
    <lineage>
        <taxon>Eukaryota</taxon>
        <taxon>Fungi</taxon>
        <taxon>Dikarya</taxon>
        <taxon>Ascomycota</taxon>
        <taxon>Pezizomycotina</taxon>
        <taxon>Eurotiomycetes</taxon>
        <taxon>Eurotiomycetidae</taxon>
        <taxon>Eurotiales</taxon>
        <taxon>Aspergillaceae</taxon>
        <taxon>Aspergillus</taxon>
        <taxon>Aspergillus subgen. Nidulantes</taxon>
    </lineage>
</organism>
<dbReference type="GO" id="GO:0004674">
    <property type="term" value="F:protein serine/threonine kinase activity"/>
    <property type="evidence" value="ECO:0007669"/>
    <property type="project" value="UniProtKB-EC"/>
</dbReference>
<dbReference type="AlphaFoldDB" id="A0A2T5LSU8"/>
<proteinExistence type="predicted"/>
<evidence type="ECO:0000256" key="3">
    <source>
        <dbReference type="ARBA" id="ARBA00048679"/>
    </source>
</evidence>
<evidence type="ECO:0000313" key="5">
    <source>
        <dbReference type="Proteomes" id="UP000244073"/>
    </source>
</evidence>
<evidence type="ECO:0000256" key="1">
    <source>
        <dbReference type="ARBA" id="ARBA00012513"/>
    </source>
</evidence>
<dbReference type="VEuPathDB" id="FungiDB:P175DRAFT_0533792"/>
<dbReference type="PROSITE" id="PS00109">
    <property type="entry name" value="PROTEIN_KINASE_TYR"/>
    <property type="match status" value="1"/>
</dbReference>
<gene>
    <name evidence="4" type="ORF">P175DRAFT_0533792</name>
</gene>
<dbReference type="GeneID" id="63816963"/>
<dbReference type="EC" id="2.7.11.1" evidence="1"/>
<name>A0A2T5LSU8_9EURO</name>
<sequence length="64" mass="7373">MRDAIRAATQGSVMDSEERSCLRSDTFVFTHHDLAPRNVLLSPSEFGFFLFTEKFAYRIVELIC</sequence>